<evidence type="ECO:0000313" key="4">
    <source>
        <dbReference type="Proteomes" id="UP000002415"/>
    </source>
</evidence>
<dbReference type="STRING" id="381764.Fnod_1703"/>
<keyword evidence="4" id="KW-1185">Reference proteome</keyword>
<reference evidence="3 4" key="1">
    <citation type="submission" date="2007-07" db="EMBL/GenBank/DDBJ databases">
        <title>Complete sequence of Fervidobacterium nodosum Rt17-B1.</title>
        <authorList>
            <consortium name="US DOE Joint Genome Institute"/>
            <person name="Copeland A."/>
            <person name="Lucas S."/>
            <person name="Lapidus A."/>
            <person name="Barry K."/>
            <person name="Glavina del Rio T."/>
            <person name="Dalin E."/>
            <person name="Tice H."/>
            <person name="Pitluck S."/>
            <person name="Saunders E."/>
            <person name="Brettin T."/>
            <person name="Bruce D."/>
            <person name="Detter J.C."/>
            <person name="Han C."/>
            <person name="Schmutz J."/>
            <person name="Larimer F."/>
            <person name="Land M."/>
            <person name="Hauser L."/>
            <person name="Kyrpides N."/>
            <person name="Mikhailova N."/>
            <person name="Nelson K."/>
            <person name="Gogarten J.P."/>
            <person name="Noll K."/>
            <person name="Richardson P."/>
        </authorList>
    </citation>
    <scope>NUCLEOTIDE SEQUENCE [LARGE SCALE GENOMIC DNA]</scope>
    <source>
        <strain evidence="4">ATCC 35602 / DSM 5306 / Rt17-B1</strain>
    </source>
</reference>
<proteinExistence type="predicted"/>
<feature type="compositionally biased region" description="Polar residues" evidence="1">
    <location>
        <begin position="144"/>
        <end position="164"/>
    </location>
</feature>
<dbReference type="HOGENOM" id="CLU_851921_0_0_0"/>
<feature type="region of interest" description="Disordered" evidence="1">
    <location>
        <begin position="138"/>
        <end position="164"/>
    </location>
</feature>
<keyword evidence="2" id="KW-0812">Transmembrane</keyword>
<protein>
    <submittedName>
        <fullName evidence="3">Uncharacterized protein</fullName>
    </submittedName>
</protein>
<sequence>MKKNIPVGPKFSSKIGSRRWREVTDFDLKILSWIIIFFSLATITLALYAFYLKIQKSQVEVVVKEITPENKPPVEKVINTATETTIILESAKDITNKFPNSETTITVFESPTDSPDEPKENQQTSEIKILVTKPNNEIGEDLKSTTSTKPATEVSMQTDNQQNQIAQSEENKYLKDLTKFDYNLLVSRMAENLPSSAMSNVYVYSVDGENALKIAKSTQNYVIDQDNKSYVVLTLSNVMPEVKPMQSAYTVITEPIKDSKEAFKSVVNFRALGISSFSISTANGYVICLGVFTREDKAKSFYYSQDWVELSKYGYVKGAKVTKIGK</sequence>
<dbReference type="AlphaFoldDB" id="A7HNQ5"/>
<dbReference type="RefSeq" id="WP_011994829.1">
    <property type="nucleotide sequence ID" value="NC_009718.1"/>
</dbReference>
<name>A7HNQ5_FERNB</name>
<evidence type="ECO:0000256" key="1">
    <source>
        <dbReference type="SAM" id="MobiDB-lite"/>
    </source>
</evidence>
<dbReference type="EMBL" id="CP000771">
    <property type="protein sequence ID" value="ABS61538.1"/>
    <property type="molecule type" value="Genomic_DNA"/>
</dbReference>
<feature type="transmembrane region" description="Helical" evidence="2">
    <location>
        <begin position="30"/>
        <end position="51"/>
    </location>
</feature>
<organism evidence="3 4">
    <name type="scientific">Fervidobacterium nodosum (strain ATCC 35602 / DSM 5306 / Rt17-B1)</name>
    <dbReference type="NCBI Taxonomy" id="381764"/>
    <lineage>
        <taxon>Bacteria</taxon>
        <taxon>Thermotogati</taxon>
        <taxon>Thermotogota</taxon>
        <taxon>Thermotogae</taxon>
        <taxon>Thermotogales</taxon>
        <taxon>Fervidobacteriaceae</taxon>
        <taxon>Fervidobacterium</taxon>
    </lineage>
</organism>
<dbReference type="KEGG" id="fno:Fnod_1703"/>
<keyword evidence="2" id="KW-0472">Membrane</keyword>
<gene>
    <name evidence="3" type="ordered locus">Fnod_1703</name>
</gene>
<dbReference type="Proteomes" id="UP000002415">
    <property type="component" value="Chromosome"/>
</dbReference>
<evidence type="ECO:0000256" key="2">
    <source>
        <dbReference type="SAM" id="Phobius"/>
    </source>
</evidence>
<accession>A7HNQ5</accession>
<reference evidence="3 4" key="2">
    <citation type="journal article" date="2009" name="Proc. Natl. Acad. Sci. U.S.A.">
        <title>On the chimeric nature, thermophilic origin, and phylogenetic placement of the Thermotogales.</title>
        <authorList>
            <person name="Zhaxybayeva O."/>
            <person name="Swithers K.S."/>
            <person name="Lapierre P."/>
            <person name="Fournier G.P."/>
            <person name="Bickhart D.M."/>
            <person name="DeBoy R.T."/>
            <person name="Nelson K.E."/>
            <person name="Nesbo C.L."/>
            <person name="Doolittle W.F."/>
            <person name="Gogarten J.P."/>
            <person name="Noll K.M."/>
        </authorList>
    </citation>
    <scope>NUCLEOTIDE SEQUENCE [LARGE SCALE GENOMIC DNA]</scope>
    <source>
        <strain evidence="4">ATCC 35602 / DSM 5306 / Rt17-B1</strain>
    </source>
</reference>
<evidence type="ECO:0000313" key="3">
    <source>
        <dbReference type="EMBL" id="ABS61538.1"/>
    </source>
</evidence>
<keyword evidence="2" id="KW-1133">Transmembrane helix</keyword>